<evidence type="ECO:0000256" key="1">
    <source>
        <dbReference type="ARBA" id="ARBA00011028"/>
    </source>
</evidence>
<dbReference type="OrthoDB" id="9810636at2"/>
<dbReference type="PANTHER" id="PTHR42953:SF3">
    <property type="entry name" value="HIGH-AFFINITY ZINC UPTAKE SYSTEM PROTEIN ZNUA"/>
    <property type="match status" value="1"/>
</dbReference>
<dbReference type="AlphaFoldDB" id="A0A5C6FK87"/>
<accession>A0A5C6FK87</accession>
<proteinExistence type="inferred from homology"/>
<dbReference type="Pfam" id="PF01297">
    <property type="entry name" value="ZnuA"/>
    <property type="match status" value="1"/>
</dbReference>
<dbReference type="EMBL" id="SJPZ01000002">
    <property type="protein sequence ID" value="TWU61839.1"/>
    <property type="molecule type" value="Genomic_DNA"/>
</dbReference>
<keyword evidence="3" id="KW-0732">Signal</keyword>
<dbReference type="Proteomes" id="UP000316476">
    <property type="component" value="Unassembled WGS sequence"/>
</dbReference>
<dbReference type="GO" id="GO:0030001">
    <property type="term" value="P:metal ion transport"/>
    <property type="evidence" value="ECO:0007669"/>
    <property type="project" value="InterPro"/>
</dbReference>
<evidence type="ECO:0000256" key="2">
    <source>
        <dbReference type="ARBA" id="ARBA00022448"/>
    </source>
</evidence>
<dbReference type="PANTHER" id="PTHR42953">
    <property type="entry name" value="HIGH-AFFINITY ZINC UPTAKE SYSTEM PROTEIN ZNUA-RELATED"/>
    <property type="match status" value="1"/>
</dbReference>
<evidence type="ECO:0000256" key="3">
    <source>
        <dbReference type="ARBA" id="ARBA00022729"/>
    </source>
</evidence>
<evidence type="ECO:0000313" key="5">
    <source>
        <dbReference type="Proteomes" id="UP000316476"/>
    </source>
</evidence>
<dbReference type="SUPFAM" id="SSF53807">
    <property type="entry name" value="Helical backbone' metal receptor"/>
    <property type="match status" value="1"/>
</dbReference>
<name>A0A5C6FK87_9PLAN</name>
<reference evidence="4 5" key="1">
    <citation type="submission" date="2019-02" db="EMBL/GenBank/DDBJ databases">
        <title>Deep-cultivation of Planctomycetes and their phenomic and genomic characterization uncovers novel biology.</title>
        <authorList>
            <person name="Wiegand S."/>
            <person name="Jogler M."/>
            <person name="Boedeker C."/>
            <person name="Pinto D."/>
            <person name="Vollmers J."/>
            <person name="Rivas-Marin E."/>
            <person name="Kohn T."/>
            <person name="Peeters S.H."/>
            <person name="Heuer A."/>
            <person name="Rast P."/>
            <person name="Oberbeckmann S."/>
            <person name="Bunk B."/>
            <person name="Jeske O."/>
            <person name="Meyerdierks A."/>
            <person name="Storesund J.E."/>
            <person name="Kallscheuer N."/>
            <person name="Luecker S."/>
            <person name="Lage O.M."/>
            <person name="Pohl T."/>
            <person name="Merkel B.J."/>
            <person name="Hornburger P."/>
            <person name="Mueller R.-W."/>
            <person name="Bruemmer F."/>
            <person name="Labrenz M."/>
            <person name="Spormann A.M."/>
            <person name="Op Den Camp H."/>
            <person name="Overmann J."/>
            <person name="Amann R."/>
            <person name="Jetten M.S.M."/>
            <person name="Mascher T."/>
            <person name="Medema M.H."/>
            <person name="Devos D.P."/>
            <person name="Kaster A.-K."/>
            <person name="Ovreas L."/>
            <person name="Rohde M."/>
            <person name="Galperin M.Y."/>
            <person name="Jogler C."/>
        </authorList>
    </citation>
    <scope>NUCLEOTIDE SEQUENCE [LARGE SCALE GENOMIC DNA]</scope>
    <source>
        <strain evidence="4 5">V7</strain>
    </source>
</reference>
<dbReference type="Gene3D" id="3.40.50.1980">
    <property type="entry name" value="Nitrogenase molybdenum iron protein domain"/>
    <property type="match status" value="2"/>
</dbReference>
<organism evidence="4 5">
    <name type="scientific">Crateriforma conspicua</name>
    <dbReference type="NCBI Taxonomy" id="2527996"/>
    <lineage>
        <taxon>Bacteria</taxon>
        <taxon>Pseudomonadati</taxon>
        <taxon>Planctomycetota</taxon>
        <taxon>Planctomycetia</taxon>
        <taxon>Planctomycetales</taxon>
        <taxon>Planctomycetaceae</taxon>
        <taxon>Crateriforma</taxon>
    </lineage>
</organism>
<sequence length="366" mass="40311">MAWLERYCQHGLCDRCPESQHSCRISSTAKQLEEVAVQTSLKRGDMGGVGGGCRQRSLLPVGPMIRRWCFSAGLLGLSAILIAGCEEPRSGVTDGEQPIVVFTSIVPQEFLVQRIGGKYVEVHALVRPGSSPATYEPTPRQMAALSDARLYFRIGVPFENAFLSKIETTMKHLRIVDTRKRIELREIAGHSNRGSGATEHDAGRDPHIWLSPRLAKVQSRTMTNALVEIDPEHKEIYEANLAELLQELNALDARLAATLAPVRGKSFLVFHPSWGYFADDYGLIQETVEVEGKEPSARQLSHIIELAKQRDVRVVFVQPQFGQQATGAVAKAIDGAVIPIDPLAGDYIDNLEVVADKIRAALEAQK</sequence>
<protein>
    <submittedName>
        <fullName evidence="4">High-affinity zinc uptake system binding-protein ZnuA</fullName>
    </submittedName>
</protein>
<dbReference type="GO" id="GO:0046872">
    <property type="term" value="F:metal ion binding"/>
    <property type="evidence" value="ECO:0007669"/>
    <property type="project" value="InterPro"/>
</dbReference>
<evidence type="ECO:0000313" key="4">
    <source>
        <dbReference type="EMBL" id="TWU61839.1"/>
    </source>
</evidence>
<dbReference type="InterPro" id="IPR006127">
    <property type="entry name" value="ZnuA-like"/>
</dbReference>
<comment type="caution">
    <text evidence="4">The sequence shown here is derived from an EMBL/GenBank/DDBJ whole genome shotgun (WGS) entry which is preliminary data.</text>
</comment>
<dbReference type="InterPro" id="IPR050492">
    <property type="entry name" value="Bact_metal-bind_prot9"/>
</dbReference>
<comment type="similarity">
    <text evidence="1">Belongs to the bacterial solute-binding protein 9 family.</text>
</comment>
<gene>
    <name evidence="4" type="primary">znuA</name>
    <name evidence="4" type="ORF">V7x_35280</name>
</gene>
<keyword evidence="2" id="KW-0813">Transport</keyword>